<accession>A0A3M7PIM5</accession>
<organism evidence="1 2">
    <name type="scientific">Brachionus plicatilis</name>
    <name type="common">Marine rotifer</name>
    <name type="synonym">Brachionus muelleri</name>
    <dbReference type="NCBI Taxonomy" id="10195"/>
    <lineage>
        <taxon>Eukaryota</taxon>
        <taxon>Metazoa</taxon>
        <taxon>Spiralia</taxon>
        <taxon>Gnathifera</taxon>
        <taxon>Rotifera</taxon>
        <taxon>Eurotatoria</taxon>
        <taxon>Monogononta</taxon>
        <taxon>Pseudotrocha</taxon>
        <taxon>Ploima</taxon>
        <taxon>Brachionidae</taxon>
        <taxon>Brachionus</taxon>
    </lineage>
</organism>
<keyword evidence="2" id="KW-1185">Reference proteome</keyword>
<dbReference type="EMBL" id="REGN01010524">
    <property type="protein sequence ID" value="RMZ98848.1"/>
    <property type="molecule type" value="Genomic_DNA"/>
</dbReference>
<reference evidence="1 2" key="1">
    <citation type="journal article" date="2018" name="Sci. Rep.">
        <title>Genomic signatures of local adaptation to the degree of environmental predictability in rotifers.</title>
        <authorList>
            <person name="Franch-Gras L."/>
            <person name="Hahn C."/>
            <person name="Garcia-Roger E.M."/>
            <person name="Carmona M.J."/>
            <person name="Serra M."/>
            <person name="Gomez A."/>
        </authorList>
    </citation>
    <scope>NUCLEOTIDE SEQUENCE [LARGE SCALE GENOMIC DNA]</scope>
    <source>
        <strain evidence="1">HYR1</strain>
    </source>
</reference>
<sequence>MYSNQISPFLKAHLFKTYIRPITYYGLENCKISKCEMRKLQTMEGLVIKQTLSLEKRSRTTNLLSMSQ</sequence>
<gene>
    <name evidence="1" type="ORF">BpHYR1_001620</name>
</gene>
<name>A0A3M7PIM5_BRAPC</name>
<proteinExistence type="predicted"/>
<dbReference type="Proteomes" id="UP000276133">
    <property type="component" value="Unassembled WGS sequence"/>
</dbReference>
<dbReference type="AlphaFoldDB" id="A0A3M7PIM5"/>
<evidence type="ECO:0000313" key="2">
    <source>
        <dbReference type="Proteomes" id="UP000276133"/>
    </source>
</evidence>
<protein>
    <submittedName>
        <fullName evidence="1">Uncharacterized protein</fullName>
    </submittedName>
</protein>
<evidence type="ECO:0000313" key="1">
    <source>
        <dbReference type="EMBL" id="RMZ98848.1"/>
    </source>
</evidence>
<comment type="caution">
    <text evidence="1">The sequence shown here is derived from an EMBL/GenBank/DDBJ whole genome shotgun (WGS) entry which is preliminary data.</text>
</comment>